<dbReference type="EMBL" id="VOSW01000002">
    <property type="protein sequence ID" value="KAE8761701.1"/>
    <property type="molecule type" value="Genomic_DNA"/>
</dbReference>
<dbReference type="EMBL" id="JAPKHW010000013">
    <property type="protein sequence ID" value="MCX4147211.1"/>
    <property type="molecule type" value="Genomic_DNA"/>
</dbReference>
<reference evidence="1 4" key="1">
    <citation type="journal article" date="2020" name="Int. J. Syst. Evol. Microbiol.">
        <title>Paraburkholderia madseniana sp. nov., a phenolic acid-degrading bacterium isolated from acidic forest soil.</title>
        <authorList>
            <person name="Wilhelm R.C."/>
            <person name="Murphy S.J.L."/>
            <person name="Feriancek N.M."/>
            <person name="Karasz D.C."/>
            <person name="DeRito C.M."/>
            <person name="Newman J.D."/>
            <person name="Buckley D.H."/>
        </authorList>
    </citation>
    <scope>NUCLEOTIDE SEQUENCE [LARGE SCALE GENOMIC DNA]</scope>
    <source>
        <strain evidence="1 4">RP11</strain>
    </source>
</reference>
<protein>
    <submittedName>
        <fullName evidence="2">Glycosyltransferase family 8 protein</fullName>
    </submittedName>
</protein>
<evidence type="ECO:0000313" key="5">
    <source>
        <dbReference type="Proteomes" id="UP001209412"/>
    </source>
</evidence>
<comment type="caution">
    <text evidence="1">The sequence shown here is derived from an EMBL/GenBank/DDBJ whole genome shotgun (WGS) entry which is preliminary data.</text>
</comment>
<reference evidence="2 5" key="2">
    <citation type="submission" date="2022-11" db="EMBL/GenBank/DDBJ databases">
        <title>PHB producers.</title>
        <authorList>
            <person name="Besaury L."/>
        </authorList>
    </citation>
    <scope>NUCLEOTIDE SEQUENCE [LARGE SCALE GENOMIC DNA]</scope>
    <source>
        <strain evidence="2 5">SEWS6</strain>
    </source>
</reference>
<dbReference type="Proteomes" id="UP000463700">
    <property type="component" value="Unassembled WGS sequence"/>
</dbReference>
<evidence type="ECO:0000313" key="2">
    <source>
        <dbReference type="EMBL" id="MCX4147211.1"/>
    </source>
</evidence>
<dbReference type="Proteomes" id="UP001209412">
    <property type="component" value="Unassembled WGS sequence"/>
</dbReference>
<dbReference type="Proteomes" id="UP001242288">
    <property type="component" value="Unassembled WGS sequence"/>
</dbReference>
<dbReference type="OrthoDB" id="7157498at2"/>
<name>A0A6N6WPI0_9BURK</name>
<gene>
    <name evidence="1" type="ORF">FSO04_02050</name>
    <name evidence="3" type="ORF">NIE36_17720</name>
    <name evidence="2" type="ORF">OSB80_17775</name>
</gene>
<evidence type="ECO:0000313" key="4">
    <source>
        <dbReference type="Proteomes" id="UP000463700"/>
    </source>
</evidence>
<evidence type="ECO:0000313" key="1">
    <source>
        <dbReference type="EMBL" id="KAE8761701.1"/>
    </source>
</evidence>
<evidence type="ECO:0000313" key="3">
    <source>
        <dbReference type="EMBL" id="MDQ6409034.1"/>
    </source>
</evidence>
<dbReference type="InterPro" id="IPR029044">
    <property type="entry name" value="Nucleotide-diphossugar_trans"/>
</dbReference>
<dbReference type="EMBL" id="JAMXWF010000013">
    <property type="protein sequence ID" value="MDQ6409034.1"/>
    <property type="molecule type" value="Genomic_DNA"/>
</dbReference>
<dbReference type="AlphaFoldDB" id="A0A6N6WPI0"/>
<dbReference type="SUPFAM" id="SSF53448">
    <property type="entry name" value="Nucleotide-diphospho-sugar transferases"/>
    <property type="match status" value="1"/>
</dbReference>
<accession>A0A6N6WPI0</accession>
<proteinExistence type="predicted"/>
<sequence>MPLLRGLLNSLKQFGNPQPYSDIGCLDVGLNAENRAWVCSQGAHVVEPGWDLPVDPAMRERMPYLRSLTARPFLPAYFPGYDMYVWIDCDAWVQERFVFNWLFNAAKDGELGIVPELQVAYKQNITASWRAHRLAQYYNENFSTQSLTQNYFNAGVFALTADAPHWAHWAQHFDQGLRATHGTLVCDQTALNGAIWSDSLPVHPLPSLCNWLCHLALPVFSVENAKFCEPFTPYNTIGILHLTSATKDLVFRLKDKNGLPIEISLRFPVADQTPI</sequence>
<keyword evidence="5" id="KW-1185">Reference proteome</keyword>
<dbReference type="RefSeq" id="WP_154558119.1">
    <property type="nucleotide sequence ID" value="NZ_JAMXWF010000013.1"/>
</dbReference>
<organism evidence="1 4">
    <name type="scientific">Paraburkholderia madseniana</name>
    <dbReference type="NCBI Taxonomy" id="2599607"/>
    <lineage>
        <taxon>Bacteria</taxon>
        <taxon>Pseudomonadati</taxon>
        <taxon>Pseudomonadota</taxon>
        <taxon>Betaproteobacteria</taxon>
        <taxon>Burkholderiales</taxon>
        <taxon>Burkholderiaceae</taxon>
        <taxon>Paraburkholderia</taxon>
    </lineage>
</organism>
<dbReference type="Gene3D" id="3.90.550.10">
    <property type="entry name" value="Spore Coat Polysaccharide Biosynthesis Protein SpsA, Chain A"/>
    <property type="match status" value="1"/>
</dbReference>